<dbReference type="PANTHER" id="PTHR11364">
    <property type="entry name" value="THIOSULFATE SULFERTANSFERASE"/>
    <property type="match status" value="1"/>
</dbReference>
<dbReference type="GO" id="GO:0004792">
    <property type="term" value="F:thiosulfate-cyanide sulfurtransferase activity"/>
    <property type="evidence" value="ECO:0007669"/>
    <property type="project" value="InterPro"/>
</dbReference>
<evidence type="ECO:0000313" key="5">
    <source>
        <dbReference type="EMBL" id="OIQ79771.1"/>
    </source>
</evidence>
<dbReference type="CDD" id="cd01449">
    <property type="entry name" value="TST_Repeat_2"/>
    <property type="match status" value="1"/>
</dbReference>
<dbReference type="InterPro" id="IPR001307">
    <property type="entry name" value="Thiosulphate_STrfase_CS"/>
</dbReference>
<comment type="caution">
    <text evidence="5">The sequence shown here is derived from an EMBL/GenBank/DDBJ whole genome shotgun (WGS) entry which is preliminary data.</text>
</comment>
<evidence type="ECO:0000256" key="2">
    <source>
        <dbReference type="ARBA" id="ARBA00022737"/>
    </source>
</evidence>
<feature type="domain" description="Rhodanese" evidence="4">
    <location>
        <begin position="160"/>
        <end position="272"/>
    </location>
</feature>
<dbReference type="GO" id="GO:0016784">
    <property type="term" value="F:3-mercaptopyruvate sulfurtransferase activity"/>
    <property type="evidence" value="ECO:0007669"/>
    <property type="project" value="UniProtKB-EC"/>
</dbReference>
<keyword evidence="2" id="KW-0677">Repeat</keyword>
<organism evidence="5">
    <name type="scientific">mine drainage metagenome</name>
    <dbReference type="NCBI Taxonomy" id="410659"/>
    <lineage>
        <taxon>unclassified sequences</taxon>
        <taxon>metagenomes</taxon>
        <taxon>ecological metagenomes</taxon>
    </lineage>
</organism>
<name>A0A1J5QQM4_9ZZZZ</name>
<accession>A0A1J5QQM4</accession>
<proteinExistence type="predicted"/>
<dbReference type="EC" id="2.8.1.2" evidence="5"/>
<evidence type="ECO:0000259" key="4">
    <source>
        <dbReference type="PROSITE" id="PS50206"/>
    </source>
</evidence>
<dbReference type="AlphaFoldDB" id="A0A1J5QQM4"/>
<keyword evidence="1 5" id="KW-0808">Transferase</keyword>
<dbReference type="PANTHER" id="PTHR11364:SF27">
    <property type="entry name" value="SULFURTRANSFERASE"/>
    <property type="match status" value="1"/>
</dbReference>
<evidence type="ECO:0000256" key="1">
    <source>
        <dbReference type="ARBA" id="ARBA00022679"/>
    </source>
</evidence>
<dbReference type="PROSITE" id="PS00380">
    <property type="entry name" value="RHODANESE_1"/>
    <property type="match status" value="1"/>
</dbReference>
<feature type="domain" description="Rhodanese" evidence="4">
    <location>
        <begin position="19"/>
        <end position="136"/>
    </location>
</feature>
<dbReference type="InterPro" id="IPR045078">
    <property type="entry name" value="TST/MPST-like"/>
</dbReference>
<dbReference type="InterPro" id="IPR036873">
    <property type="entry name" value="Rhodanese-like_dom_sf"/>
</dbReference>
<dbReference type="SUPFAM" id="SSF52821">
    <property type="entry name" value="Rhodanese/Cell cycle control phosphatase"/>
    <property type="match status" value="2"/>
</dbReference>
<keyword evidence="5" id="KW-0670">Pyruvate</keyword>
<dbReference type="InterPro" id="IPR001763">
    <property type="entry name" value="Rhodanese-like_dom"/>
</dbReference>
<protein>
    <submittedName>
        <fullName evidence="5">3-mercaptopyruvate sulfurtransferase</fullName>
        <ecNumber evidence="5">2.8.1.2</ecNumber>
    </submittedName>
</protein>
<dbReference type="PROSITE" id="PS50206">
    <property type="entry name" value="RHODANESE_3"/>
    <property type="match status" value="2"/>
</dbReference>
<reference evidence="5" key="1">
    <citation type="submission" date="2016-10" db="EMBL/GenBank/DDBJ databases">
        <title>Sequence of Gallionella enrichment culture.</title>
        <authorList>
            <person name="Poehlein A."/>
            <person name="Muehling M."/>
            <person name="Daniel R."/>
        </authorList>
    </citation>
    <scope>NUCLEOTIDE SEQUENCE</scope>
</reference>
<dbReference type="CDD" id="cd01448">
    <property type="entry name" value="TST_Repeat_1"/>
    <property type="match status" value="1"/>
</dbReference>
<feature type="region of interest" description="Disordered" evidence="3">
    <location>
        <begin position="268"/>
        <end position="288"/>
    </location>
</feature>
<dbReference type="EMBL" id="MLJW01001162">
    <property type="protein sequence ID" value="OIQ79771.1"/>
    <property type="molecule type" value="Genomic_DNA"/>
</dbReference>
<dbReference type="SMART" id="SM00450">
    <property type="entry name" value="RHOD"/>
    <property type="match status" value="2"/>
</dbReference>
<evidence type="ECO:0000256" key="3">
    <source>
        <dbReference type="SAM" id="MobiDB-lite"/>
    </source>
</evidence>
<sequence>MVRPDVVPPFLALGDIDRIPGRTVLADVRWYLDGRSGRAAYASGHLPGAVFVDLDRWLAGPARPEGGRNPLPAPEVFSEGMASLGIGDADTVVAYDDAGGVIAARLVWMLRVTGRRATVLDGGLSTYRGVLTTEEPQHDRADFAVRPWPEEHLAGLDDLDARRSVVVDARNPDRFEGRTDPVDARPGHVPGAVNVPCRANLDQDGRLLPLERVRERVTDAGVHSAEDVVAYCGSGVTACHLLLTLDQLGMGHGRLFVGGWSAYGADPHRPVETGAAQQPDGRRPSSGW</sequence>
<gene>
    <name evidence="5" type="primary">sseA_7</name>
    <name evidence="5" type="ORF">GALL_384870</name>
</gene>
<dbReference type="Pfam" id="PF00581">
    <property type="entry name" value="Rhodanese"/>
    <property type="match status" value="2"/>
</dbReference>
<dbReference type="Gene3D" id="3.40.250.10">
    <property type="entry name" value="Rhodanese-like domain"/>
    <property type="match status" value="2"/>
</dbReference>